<dbReference type="AlphaFoldDB" id="A0A3D9RUC4"/>
<name>A0A3D9RUC4_9FLAO</name>
<feature type="chain" id="PRO_5017722347" description="TonB-like protein" evidence="1">
    <location>
        <begin position="21"/>
        <end position="108"/>
    </location>
</feature>
<protein>
    <recommendedName>
        <fullName evidence="4">TonB-like protein</fullName>
    </recommendedName>
</protein>
<evidence type="ECO:0000313" key="3">
    <source>
        <dbReference type="Proteomes" id="UP000256429"/>
    </source>
</evidence>
<dbReference type="RefSeq" id="WP_115878165.1">
    <property type="nucleotide sequence ID" value="NZ_QTTQ01000009.1"/>
</dbReference>
<evidence type="ECO:0000256" key="1">
    <source>
        <dbReference type="SAM" id="SignalP"/>
    </source>
</evidence>
<accession>A0A3D9RUC4</accession>
<gene>
    <name evidence="2" type="ORF">BX611_0748</name>
</gene>
<reference evidence="2 3" key="1">
    <citation type="submission" date="2018-08" db="EMBL/GenBank/DDBJ databases">
        <title>Genomic Encyclopedia of Type Strains, Phase III (KMG-III): the genomes of soil and plant-associated and newly described type strains.</title>
        <authorList>
            <person name="Whitman W."/>
        </authorList>
    </citation>
    <scope>NUCLEOTIDE SEQUENCE [LARGE SCALE GENOMIC DNA]</scope>
    <source>
        <strain evidence="2 3">325-5</strain>
    </source>
</reference>
<comment type="caution">
    <text evidence="2">The sequence shown here is derived from an EMBL/GenBank/DDBJ whole genome shotgun (WGS) entry which is preliminary data.</text>
</comment>
<keyword evidence="1" id="KW-0732">Signal</keyword>
<organism evidence="2 3">
    <name type="scientific">Lutibacter oceani</name>
    <dbReference type="NCBI Taxonomy" id="1853311"/>
    <lineage>
        <taxon>Bacteria</taxon>
        <taxon>Pseudomonadati</taxon>
        <taxon>Bacteroidota</taxon>
        <taxon>Flavobacteriia</taxon>
        <taxon>Flavobacteriales</taxon>
        <taxon>Flavobacteriaceae</taxon>
        <taxon>Lutibacter</taxon>
    </lineage>
</organism>
<evidence type="ECO:0008006" key="4">
    <source>
        <dbReference type="Google" id="ProtNLM"/>
    </source>
</evidence>
<dbReference type="EMBL" id="QTTQ01000009">
    <property type="protein sequence ID" value="REE83457.1"/>
    <property type="molecule type" value="Genomic_DNA"/>
</dbReference>
<sequence>MNKFKLLVVALLLGTTSLFANTIINPEISKDEIRKQIVELVQNSENTFENQITVHVTFTFSSEGEIVVLKVNSTDKKVLSFIRETLNSKKLENPGKTHKHYTMAINIK</sequence>
<dbReference type="OrthoDB" id="1446130at2"/>
<keyword evidence="3" id="KW-1185">Reference proteome</keyword>
<proteinExistence type="predicted"/>
<evidence type="ECO:0000313" key="2">
    <source>
        <dbReference type="EMBL" id="REE83457.1"/>
    </source>
</evidence>
<dbReference type="Proteomes" id="UP000256429">
    <property type="component" value="Unassembled WGS sequence"/>
</dbReference>
<feature type="signal peptide" evidence="1">
    <location>
        <begin position="1"/>
        <end position="20"/>
    </location>
</feature>